<protein>
    <submittedName>
        <fullName evidence="1">Uncharacterized protein</fullName>
    </submittedName>
</protein>
<dbReference type="EMBL" id="LR796653">
    <property type="protein sequence ID" value="CAB4157800.1"/>
    <property type="molecule type" value="Genomic_DNA"/>
</dbReference>
<accession>A0A6J5NDG4</accession>
<evidence type="ECO:0000313" key="1">
    <source>
        <dbReference type="EMBL" id="CAB4157800.1"/>
    </source>
</evidence>
<reference evidence="1" key="1">
    <citation type="submission" date="2020-04" db="EMBL/GenBank/DDBJ databases">
        <authorList>
            <person name="Chiriac C."/>
            <person name="Salcher M."/>
            <person name="Ghai R."/>
            <person name="Kavagutti S V."/>
        </authorList>
    </citation>
    <scope>NUCLEOTIDE SEQUENCE</scope>
</reference>
<proteinExistence type="predicted"/>
<sequence length="90" mass="10572">MTIKELEDRMAEYTRSQEYLKKEMIEWIRRNCSLRYANKKLGLDSAYTSRVLSGKQNVSLKKLMEIVNDIERVKRKGENIVVPIEPPPVC</sequence>
<name>A0A6J5NDG4_9CAUD</name>
<gene>
    <name evidence="1" type="ORF">UFOVP683_48</name>
</gene>
<organism evidence="1">
    <name type="scientific">uncultured Caudovirales phage</name>
    <dbReference type="NCBI Taxonomy" id="2100421"/>
    <lineage>
        <taxon>Viruses</taxon>
        <taxon>Duplodnaviria</taxon>
        <taxon>Heunggongvirae</taxon>
        <taxon>Uroviricota</taxon>
        <taxon>Caudoviricetes</taxon>
        <taxon>Peduoviridae</taxon>
        <taxon>Maltschvirus</taxon>
        <taxon>Maltschvirus maltsch</taxon>
    </lineage>
</organism>